<accession>A0AAN5I968</accession>
<comment type="caution">
    <text evidence="1">The sequence shown here is derived from an EMBL/GenBank/DDBJ whole genome shotgun (WGS) entry which is preliminary data.</text>
</comment>
<feature type="non-terminal residue" evidence="1">
    <location>
        <position position="1"/>
    </location>
</feature>
<organism evidence="1 2">
    <name type="scientific">Pristionchus mayeri</name>
    <dbReference type="NCBI Taxonomy" id="1317129"/>
    <lineage>
        <taxon>Eukaryota</taxon>
        <taxon>Metazoa</taxon>
        <taxon>Ecdysozoa</taxon>
        <taxon>Nematoda</taxon>
        <taxon>Chromadorea</taxon>
        <taxon>Rhabditida</taxon>
        <taxon>Rhabditina</taxon>
        <taxon>Diplogasteromorpha</taxon>
        <taxon>Diplogasteroidea</taxon>
        <taxon>Neodiplogasteridae</taxon>
        <taxon>Pristionchus</taxon>
    </lineage>
</organism>
<protein>
    <submittedName>
        <fullName evidence="1">Uncharacterized protein</fullName>
    </submittedName>
</protein>
<evidence type="ECO:0000313" key="1">
    <source>
        <dbReference type="EMBL" id="GMR56129.1"/>
    </source>
</evidence>
<gene>
    <name evidence="1" type="ORF">PMAYCL1PPCAC_26324</name>
</gene>
<proteinExistence type="predicted"/>
<keyword evidence="2" id="KW-1185">Reference proteome</keyword>
<dbReference type="Proteomes" id="UP001328107">
    <property type="component" value="Unassembled WGS sequence"/>
</dbReference>
<reference evidence="2" key="1">
    <citation type="submission" date="2022-10" db="EMBL/GenBank/DDBJ databases">
        <title>Genome assembly of Pristionchus species.</title>
        <authorList>
            <person name="Yoshida K."/>
            <person name="Sommer R.J."/>
        </authorList>
    </citation>
    <scope>NUCLEOTIDE SEQUENCE [LARGE SCALE GENOMIC DNA]</scope>
    <source>
        <strain evidence="2">RS5460</strain>
    </source>
</reference>
<name>A0AAN5I968_9BILA</name>
<sequence>TSPSSHSTPLNSTPQSLSHPCKMLNQTEISSDCNYEMLLSNTGTRVGNCYVTLAVTNGSAVKMLATYENTESQNAYMPYECGFQAESRNLGFGPDYGHHYGF</sequence>
<evidence type="ECO:0000313" key="2">
    <source>
        <dbReference type="Proteomes" id="UP001328107"/>
    </source>
</evidence>
<dbReference type="AlphaFoldDB" id="A0AAN5I968"/>
<dbReference type="EMBL" id="BTRK01000005">
    <property type="protein sequence ID" value="GMR56129.1"/>
    <property type="molecule type" value="Genomic_DNA"/>
</dbReference>